<dbReference type="Gene3D" id="3.30.710.10">
    <property type="entry name" value="Potassium Channel Kv1.1, Chain A"/>
    <property type="match status" value="1"/>
</dbReference>
<dbReference type="SUPFAM" id="SSF54695">
    <property type="entry name" value="POZ domain"/>
    <property type="match status" value="1"/>
</dbReference>
<reference evidence="3 4" key="2">
    <citation type="journal article" date="2012" name="PLoS Pathog.">
        <title>Diverse lifestyles and strategies of plant pathogenesis encoded in the genomes of eighteen Dothideomycetes fungi.</title>
        <authorList>
            <person name="Ohm R.A."/>
            <person name="Feau N."/>
            <person name="Henrissat B."/>
            <person name="Schoch C.L."/>
            <person name="Horwitz B.A."/>
            <person name="Barry K.W."/>
            <person name="Condon B.J."/>
            <person name="Copeland A.C."/>
            <person name="Dhillon B."/>
            <person name="Glaser F."/>
            <person name="Hesse C.N."/>
            <person name="Kosti I."/>
            <person name="LaButti K."/>
            <person name="Lindquist E.A."/>
            <person name="Lucas S."/>
            <person name="Salamov A.A."/>
            <person name="Bradshaw R.E."/>
            <person name="Ciuffetti L."/>
            <person name="Hamelin R.C."/>
            <person name="Kema G.H.J."/>
            <person name="Lawrence C."/>
            <person name="Scott J.A."/>
            <person name="Spatafora J.W."/>
            <person name="Turgeon B.G."/>
            <person name="de Wit P.J.G.M."/>
            <person name="Zhong S."/>
            <person name="Goodwin S.B."/>
            <person name="Grigoriev I.V."/>
        </authorList>
    </citation>
    <scope>NUCLEOTIDE SEQUENCE [LARGE SCALE GENOMIC DNA]</scope>
    <source>
        <strain evidence="4">NZE10 / CBS 128990</strain>
    </source>
</reference>
<dbReference type="OrthoDB" id="1022638at2759"/>
<dbReference type="AlphaFoldDB" id="M2YM55"/>
<dbReference type="Proteomes" id="UP000016933">
    <property type="component" value="Unassembled WGS sequence"/>
</dbReference>
<dbReference type="EMBL" id="KB446540">
    <property type="protein sequence ID" value="EME42980.1"/>
    <property type="molecule type" value="Genomic_DNA"/>
</dbReference>
<evidence type="ECO:0000259" key="2">
    <source>
        <dbReference type="PROSITE" id="PS50097"/>
    </source>
</evidence>
<dbReference type="eggNOG" id="ENOG502RNPC">
    <property type="taxonomic scope" value="Eukaryota"/>
</dbReference>
<dbReference type="InterPro" id="IPR000210">
    <property type="entry name" value="BTB/POZ_dom"/>
</dbReference>
<proteinExistence type="predicted"/>
<sequence>MASPGYPRRTHEQTVVVEVGLRKQRFTIHPSILSNNSKFFEAAVSIRWRSRTGDPISLAEEDPTTFQAYVSYVYSGQISDHATTADSSSPESSEAEHARRRFMLLGDLFVLGDHIEDKGLRNSVIDVLLDTSGKTGSAYTRTLIERAFEETQENSALCRYVVDSALAYMSQEWLETNYDFLPALFLKRVMLGWANSTVDKGPKHKLPLDMPTCTYHEHDEEMPRDESCRASSVSAVQANKRRKLQTK</sequence>
<reference evidence="4" key="1">
    <citation type="journal article" date="2012" name="PLoS Genet.">
        <title>The genomes of the fungal plant pathogens Cladosporium fulvum and Dothistroma septosporum reveal adaptation to different hosts and lifestyles but also signatures of common ancestry.</title>
        <authorList>
            <person name="de Wit P.J.G.M."/>
            <person name="van der Burgt A."/>
            <person name="Oekmen B."/>
            <person name="Stergiopoulos I."/>
            <person name="Abd-Elsalam K.A."/>
            <person name="Aerts A.L."/>
            <person name="Bahkali A.H."/>
            <person name="Beenen H.G."/>
            <person name="Chettri P."/>
            <person name="Cox M.P."/>
            <person name="Datema E."/>
            <person name="de Vries R.P."/>
            <person name="Dhillon B."/>
            <person name="Ganley A.R."/>
            <person name="Griffiths S.A."/>
            <person name="Guo Y."/>
            <person name="Hamelin R.C."/>
            <person name="Henrissat B."/>
            <person name="Kabir M.S."/>
            <person name="Jashni M.K."/>
            <person name="Kema G."/>
            <person name="Klaubauf S."/>
            <person name="Lapidus A."/>
            <person name="Levasseur A."/>
            <person name="Lindquist E."/>
            <person name="Mehrabi R."/>
            <person name="Ohm R.A."/>
            <person name="Owen T.J."/>
            <person name="Salamov A."/>
            <person name="Schwelm A."/>
            <person name="Schijlen E."/>
            <person name="Sun H."/>
            <person name="van den Burg H.A."/>
            <person name="van Ham R.C.H.J."/>
            <person name="Zhang S."/>
            <person name="Goodwin S.B."/>
            <person name="Grigoriev I.V."/>
            <person name="Collemare J."/>
            <person name="Bradshaw R.E."/>
        </authorList>
    </citation>
    <scope>NUCLEOTIDE SEQUENCE [LARGE SCALE GENOMIC DNA]</scope>
    <source>
        <strain evidence="4">NZE10 / CBS 128990</strain>
    </source>
</reference>
<organism evidence="3 4">
    <name type="scientific">Dothistroma septosporum (strain NZE10 / CBS 128990)</name>
    <name type="common">Red band needle blight fungus</name>
    <name type="synonym">Mycosphaerella pini</name>
    <dbReference type="NCBI Taxonomy" id="675120"/>
    <lineage>
        <taxon>Eukaryota</taxon>
        <taxon>Fungi</taxon>
        <taxon>Dikarya</taxon>
        <taxon>Ascomycota</taxon>
        <taxon>Pezizomycotina</taxon>
        <taxon>Dothideomycetes</taxon>
        <taxon>Dothideomycetidae</taxon>
        <taxon>Mycosphaerellales</taxon>
        <taxon>Mycosphaerellaceae</taxon>
        <taxon>Dothistroma</taxon>
    </lineage>
</organism>
<dbReference type="InterPro" id="IPR011333">
    <property type="entry name" value="SKP1/BTB/POZ_sf"/>
</dbReference>
<dbReference type="OMA" id="YPRRTHE"/>
<dbReference type="CDD" id="cd18186">
    <property type="entry name" value="BTB_POZ_ZBTB_KLHL-like"/>
    <property type="match status" value="1"/>
</dbReference>
<gene>
    <name evidence="3" type="ORF">DOTSEDRAFT_24976</name>
</gene>
<dbReference type="HOGENOM" id="CLU_068279_3_0_1"/>
<keyword evidence="4" id="KW-1185">Reference proteome</keyword>
<accession>M2YM55</accession>
<dbReference type="PANTHER" id="PTHR47843">
    <property type="entry name" value="BTB DOMAIN-CONTAINING PROTEIN-RELATED"/>
    <property type="match status" value="1"/>
</dbReference>
<feature type="region of interest" description="Disordered" evidence="1">
    <location>
        <begin position="220"/>
        <end position="247"/>
    </location>
</feature>
<name>M2YM55_DOTSN</name>
<dbReference type="PROSITE" id="PS50097">
    <property type="entry name" value="BTB"/>
    <property type="match status" value="1"/>
</dbReference>
<evidence type="ECO:0000256" key="1">
    <source>
        <dbReference type="SAM" id="MobiDB-lite"/>
    </source>
</evidence>
<evidence type="ECO:0000313" key="4">
    <source>
        <dbReference type="Proteomes" id="UP000016933"/>
    </source>
</evidence>
<protein>
    <recommendedName>
        <fullName evidence="2">BTB domain-containing protein</fullName>
    </recommendedName>
</protein>
<dbReference type="PANTHER" id="PTHR47843:SF2">
    <property type="entry name" value="BTB DOMAIN-CONTAINING PROTEIN"/>
    <property type="match status" value="1"/>
</dbReference>
<dbReference type="Pfam" id="PF00651">
    <property type="entry name" value="BTB"/>
    <property type="match status" value="1"/>
</dbReference>
<feature type="domain" description="BTB" evidence="2">
    <location>
        <begin position="13"/>
        <end position="82"/>
    </location>
</feature>
<dbReference type="STRING" id="675120.M2YM55"/>
<evidence type="ECO:0000313" key="3">
    <source>
        <dbReference type="EMBL" id="EME42980.1"/>
    </source>
</evidence>